<evidence type="ECO:0000256" key="5">
    <source>
        <dbReference type="ARBA" id="ARBA00022842"/>
    </source>
</evidence>
<dbReference type="InterPro" id="IPR000477">
    <property type="entry name" value="RT_dom"/>
</dbReference>
<evidence type="ECO:0000256" key="3">
    <source>
        <dbReference type="ARBA" id="ARBA00022695"/>
    </source>
</evidence>
<dbReference type="GO" id="GO:0003964">
    <property type="term" value="F:RNA-directed DNA polymerase activity"/>
    <property type="evidence" value="ECO:0007669"/>
    <property type="project" value="UniProtKB-KW"/>
</dbReference>
<evidence type="ECO:0000313" key="11">
    <source>
        <dbReference type="EMBL" id="MBK1884309.1"/>
    </source>
</evidence>
<dbReference type="PANTHER" id="PTHR34047:SF7">
    <property type="entry name" value="RNA-DIRECTED DNA POLYMERASE"/>
    <property type="match status" value="1"/>
</dbReference>
<evidence type="ECO:0000256" key="4">
    <source>
        <dbReference type="ARBA" id="ARBA00022723"/>
    </source>
</evidence>
<reference evidence="11" key="1">
    <citation type="submission" date="2021-01" db="EMBL/GenBank/DDBJ databases">
        <title>Modified the classification status of verrucomicrobia.</title>
        <authorList>
            <person name="Feng X."/>
        </authorList>
    </citation>
    <scope>NUCLEOTIDE SEQUENCE</scope>
    <source>
        <strain evidence="11">KCTC 22041</strain>
    </source>
</reference>
<dbReference type="PROSITE" id="PS50878">
    <property type="entry name" value="RT_POL"/>
    <property type="match status" value="1"/>
</dbReference>
<keyword evidence="12" id="KW-1185">Reference proteome</keyword>
<proteinExistence type="inferred from homology"/>
<sequence length="431" mass="48507">MPSRIHHARRLATALAAGSMANHDELIHRAAPLMGDIRKARWLKALARNLSLEFAEAPRPTIRKITDRILHDPGFTRAWILGKARIGIGFTQPEMAPAPGIAVAWGVPAITTLAELADLLRLHPDDLGWLTARNSSEHYRYRWQIKPKSGRYRLIESPKELLKGAQRRVLRKILNLIPPHEAAHGFRPGGSIRNFVEPHSGKPMLLRFDLEDFFPSITSTRIFHIFLTAGYPENVAQALTAICTHSTPSQTIGEKPLNSHERSRLTTRHLPQGAPTSPALANLSAYRLDCRLLGLAQSIGATYTRYADDLLFSGDQKFARKSKGLQAMIGGIILEERFSINHRKTRVLRQAQKQHAAGLILNQKPNIDRREIDQLKAILTNCIRFGPESQNRNNHPDFAAHLAGKLSWIRFIQPQKALKLESLFERIDWPA</sequence>
<evidence type="ECO:0000256" key="7">
    <source>
        <dbReference type="ARBA" id="ARBA00023118"/>
    </source>
</evidence>
<evidence type="ECO:0000256" key="6">
    <source>
        <dbReference type="ARBA" id="ARBA00022918"/>
    </source>
</evidence>
<evidence type="ECO:0000256" key="9">
    <source>
        <dbReference type="ARBA" id="ARBA00048173"/>
    </source>
</evidence>
<evidence type="ECO:0000256" key="2">
    <source>
        <dbReference type="ARBA" id="ARBA00022679"/>
    </source>
</evidence>
<evidence type="ECO:0000259" key="10">
    <source>
        <dbReference type="PROSITE" id="PS50878"/>
    </source>
</evidence>
<evidence type="ECO:0000256" key="8">
    <source>
        <dbReference type="ARBA" id="ARBA00034120"/>
    </source>
</evidence>
<dbReference type="EMBL" id="JAENIJ010000042">
    <property type="protein sequence ID" value="MBK1884309.1"/>
    <property type="molecule type" value="Genomic_DNA"/>
</dbReference>
<gene>
    <name evidence="11" type="ORF">JIN85_17955</name>
</gene>
<feature type="domain" description="Reverse transcriptase" evidence="10">
    <location>
        <begin position="125"/>
        <end position="361"/>
    </location>
</feature>
<dbReference type="RefSeq" id="WP_200273371.1">
    <property type="nucleotide sequence ID" value="NZ_JAENIJ010000042.1"/>
</dbReference>
<dbReference type="GO" id="GO:0003723">
    <property type="term" value="F:RNA binding"/>
    <property type="evidence" value="ECO:0007669"/>
    <property type="project" value="InterPro"/>
</dbReference>
<accession>A0A934SAJ4</accession>
<name>A0A934SAJ4_9BACT</name>
<comment type="catalytic activity">
    <reaction evidence="9">
        <text>DNA(n) + a 2'-deoxyribonucleoside 5'-triphosphate = DNA(n+1) + diphosphate</text>
        <dbReference type="Rhea" id="RHEA:22508"/>
        <dbReference type="Rhea" id="RHEA-COMP:17339"/>
        <dbReference type="Rhea" id="RHEA-COMP:17340"/>
        <dbReference type="ChEBI" id="CHEBI:33019"/>
        <dbReference type="ChEBI" id="CHEBI:61560"/>
        <dbReference type="ChEBI" id="CHEBI:173112"/>
        <dbReference type="EC" id="2.7.7.49"/>
    </reaction>
</comment>
<dbReference type="CDD" id="cd03487">
    <property type="entry name" value="RT_Bac_retron_II"/>
    <property type="match status" value="1"/>
</dbReference>
<comment type="caution">
    <text evidence="11">The sequence shown here is derived from an EMBL/GenBank/DDBJ whole genome shotgun (WGS) entry which is preliminary data.</text>
</comment>
<keyword evidence="3" id="KW-0548">Nucleotidyltransferase</keyword>
<dbReference type="GO" id="GO:0046872">
    <property type="term" value="F:metal ion binding"/>
    <property type="evidence" value="ECO:0007669"/>
    <property type="project" value="UniProtKB-KW"/>
</dbReference>
<dbReference type="AlphaFoldDB" id="A0A934SAJ4"/>
<keyword evidence="7" id="KW-0051">Antiviral defense</keyword>
<dbReference type="Pfam" id="PF00078">
    <property type="entry name" value="RVT_1"/>
    <property type="match status" value="1"/>
</dbReference>
<keyword evidence="6 11" id="KW-0695">RNA-directed DNA polymerase</keyword>
<organism evidence="11 12">
    <name type="scientific">Luteolibacter pohnpeiensis</name>
    <dbReference type="NCBI Taxonomy" id="454153"/>
    <lineage>
        <taxon>Bacteria</taxon>
        <taxon>Pseudomonadati</taxon>
        <taxon>Verrucomicrobiota</taxon>
        <taxon>Verrucomicrobiia</taxon>
        <taxon>Verrucomicrobiales</taxon>
        <taxon>Verrucomicrobiaceae</taxon>
        <taxon>Luteolibacter</taxon>
    </lineage>
</organism>
<comment type="similarity">
    <text evidence="8">Belongs to the bacterial reverse transcriptase family.</text>
</comment>
<dbReference type="SUPFAM" id="SSF56672">
    <property type="entry name" value="DNA/RNA polymerases"/>
    <property type="match status" value="1"/>
</dbReference>
<dbReference type="InterPro" id="IPR051083">
    <property type="entry name" value="GrpII_Intron_Splice-Mob/Def"/>
</dbReference>
<keyword evidence="5" id="KW-0460">Magnesium</keyword>
<evidence type="ECO:0000256" key="1">
    <source>
        <dbReference type="ARBA" id="ARBA00012493"/>
    </source>
</evidence>
<keyword evidence="4" id="KW-0479">Metal-binding</keyword>
<dbReference type="InterPro" id="IPR043502">
    <property type="entry name" value="DNA/RNA_pol_sf"/>
</dbReference>
<dbReference type="EC" id="2.7.7.49" evidence="1"/>
<dbReference type="PRINTS" id="PR00866">
    <property type="entry name" value="RNADNAPOLMS"/>
</dbReference>
<dbReference type="Proteomes" id="UP000603141">
    <property type="component" value="Unassembled WGS sequence"/>
</dbReference>
<keyword evidence="2" id="KW-0808">Transferase</keyword>
<dbReference type="PANTHER" id="PTHR34047">
    <property type="entry name" value="NUCLEAR INTRON MATURASE 1, MITOCHONDRIAL-RELATED"/>
    <property type="match status" value="1"/>
</dbReference>
<dbReference type="InterPro" id="IPR000123">
    <property type="entry name" value="Reverse_transcriptase_msDNA"/>
</dbReference>
<evidence type="ECO:0000313" key="12">
    <source>
        <dbReference type="Proteomes" id="UP000603141"/>
    </source>
</evidence>
<dbReference type="GO" id="GO:0051607">
    <property type="term" value="P:defense response to virus"/>
    <property type="evidence" value="ECO:0007669"/>
    <property type="project" value="UniProtKB-KW"/>
</dbReference>
<protein>
    <recommendedName>
        <fullName evidence="1">RNA-directed DNA polymerase</fullName>
        <ecNumber evidence="1">2.7.7.49</ecNumber>
    </recommendedName>
</protein>